<gene>
    <name evidence="1" type="ORF">MRB53_014048</name>
</gene>
<dbReference type="Proteomes" id="UP001234297">
    <property type="component" value="Chromosome 4"/>
</dbReference>
<proteinExistence type="predicted"/>
<sequence length="727" mass="80898">MHLAKQRKGNNEQNKEDQVTRESSLFKLVGVADMYNLEKLENLHPAQEKQLPRHSSVGVTSSNVSSGVAIWNKTRIRWTQDLHERFVESLEELGAAKKTDNFIRVHKVFGASNVIKTLQIGVLEQLLEYGAEQTICNFSHNWDFSMNGAADSISPGQSLTGDQTITSKEGNFVLGFFTPGNSSNYYIGIWYKKVQVQTIVWVANREAPLPDKSSQLKISQDGNLVLINQTNIPVWSTNINSNTSNSTVAVLHDNGNLVLSDGSNSSVVIWQSFDYPTHTWLPTGRLGLNKITGRNQQLTSWRSIEDPAPGPFSLEIDPNGTSQYIIVWNGFRRYWTSGEWNGQIFSLVPEMTLNYIYNFTFESDEKGNYFNYTVKDPSTISRFVMDVSGQIKQLSWLDQSKQWNLFWSQPRAQCEVFYLCGAFGMCNEKAMPFCECVQGFEARSQKEWNLSDWAGGCKRKTHLRCGNNSSANGEDDKFLPIPNMLFPEKPISRTVSSIDDCELACLNNCSCTAYAYDGGCSIWSGDLVNLRVASDNQGKDLYLRLAASELPTSSSKKGKVTVATVAAAVGAVAVLGIVLAVIWRCRRRRSSLSLKATEGRRNSEQSEDGKIFFFPTWAVKKLIEGEVLSLLDHKLESNADTDELIRAARAACWCIQDDENDRPSMGQVVQILEGILEVNMPQIPRCLQILVGNTFPSDTSSALSSHAQSNGSISSQAKSSSSTTSKQ</sequence>
<accession>A0ACC2K9U2</accession>
<dbReference type="EMBL" id="CM056812">
    <property type="protein sequence ID" value="KAJ8617862.1"/>
    <property type="molecule type" value="Genomic_DNA"/>
</dbReference>
<comment type="caution">
    <text evidence="1">The sequence shown here is derived from an EMBL/GenBank/DDBJ whole genome shotgun (WGS) entry which is preliminary data.</text>
</comment>
<evidence type="ECO:0000313" key="1">
    <source>
        <dbReference type="EMBL" id="KAJ8617862.1"/>
    </source>
</evidence>
<reference evidence="1 2" key="1">
    <citation type="journal article" date="2022" name="Hortic Res">
        <title>A haplotype resolved chromosomal level avocado genome allows analysis of novel avocado genes.</title>
        <authorList>
            <person name="Nath O."/>
            <person name="Fletcher S.J."/>
            <person name="Hayward A."/>
            <person name="Shaw L.M."/>
            <person name="Masouleh A.K."/>
            <person name="Furtado A."/>
            <person name="Henry R.J."/>
            <person name="Mitter N."/>
        </authorList>
    </citation>
    <scope>NUCLEOTIDE SEQUENCE [LARGE SCALE GENOMIC DNA]</scope>
    <source>
        <strain evidence="2">cv. Hass</strain>
    </source>
</reference>
<organism evidence="1 2">
    <name type="scientific">Persea americana</name>
    <name type="common">Avocado</name>
    <dbReference type="NCBI Taxonomy" id="3435"/>
    <lineage>
        <taxon>Eukaryota</taxon>
        <taxon>Viridiplantae</taxon>
        <taxon>Streptophyta</taxon>
        <taxon>Embryophyta</taxon>
        <taxon>Tracheophyta</taxon>
        <taxon>Spermatophyta</taxon>
        <taxon>Magnoliopsida</taxon>
        <taxon>Magnoliidae</taxon>
        <taxon>Laurales</taxon>
        <taxon>Lauraceae</taxon>
        <taxon>Persea</taxon>
    </lineage>
</organism>
<keyword evidence="2" id="KW-1185">Reference proteome</keyword>
<evidence type="ECO:0000313" key="2">
    <source>
        <dbReference type="Proteomes" id="UP001234297"/>
    </source>
</evidence>
<name>A0ACC2K9U2_PERAE</name>
<protein>
    <submittedName>
        <fullName evidence="1">Uncharacterized protein</fullName>
    </submittedName>
</protein>